<dbReference type="GeneID" id="110978748"/>
<dbReference type="InterPro" id="IPR027417">
    <property type="entry name" value="P-loop_NTPase"/>
</dbReference>
<protein>
    <submittedName>
        <fullName evidence="2">Uncharacterized protein LOC110978748</fullName>
    </submittedName>
</protein>
<dbReference type="Pfam" id="PF19798">
    <property type="entry name" value="Sulfotransfer_5"/>
    <property type="match status" value="1"/>
</dbReference>
<evidence type="ECO:0000313" key="2">
    <source>
        <dbReference type="RefSeq" id="XP_022089687.1"/>
    </source>
</evidence>
<dbReference type="AlphaFoldDB" id="A0A8B7YAV2"/>
<dbReference type="KEGG" id="aplc:110978748"/>
<dbReference type="RefSeq" id="XP_022089687.1">
    <property type="nucleotide sequence ID" value="XM_022233995.1"/>
</dbReference>
<dbReference type="SUPFAM" id="SSF52540">
    <property type="entry name" value="P-loop containing nucleoside triphosphate hydrolases"/>
    <property type="match status" value="1"/>
</dbReference>
<dbReference type="PANTHER" id="PTHR48312:SF1">
    <property type="entry name" value="SULFOTRANSFERASE"/>
    <property type="match status" value="1"/>
</dbReference>
<dbReference type="PANTHER" id="PTHR48312">
    <property type="match status" value="1"/>
</dbReference>
<name>A0A8B7YAV2_ACAPL</name>
<sequence>MADQVRFTLWACPRTCSSSFLKSMNKMPDCQIIFELYTTAWHFGPERDLTVASTFPKEPDVVTNMTEAGLLEKDSQSGFHSSVCTFDFCKKQLEAAYPGKRLVLNKEMASFLIPKYNYLPKGYRHVFLIRDPSIVFPSWKKIVQEMRMVKHGEVIALDDLILDRQPLDIMPAGLGFKETYEMYQYIKENNMDPEPIVIDAEDLVANPEGVLSAFCSRMGLPYSSSLLGWESGSELAADWIISQRHKFILKNAKTMDVFRNSTRFQKPEVEEGHYAKITPDVQRCIDLSMPYYEKMYEHRLKI</sequence>
<dbReference type="Proteomes" id="UP000694845">
    <property type="component" value="Unplaced"/>
</dbReference>
<organism evidence="1 2">
    <name type="scientific">Acanthaster planci</name>
    <name type="common">Crown-of-thorns starfish</name>
    <dbReference type="NCBI Taxonomy" id="133434"/>
    <lineage>
        <taxon>Eukaryota</taxon>
        <taxon>Metazoa</taxon>
        <taxon>Echinodermata</taxon>
        <taxon>Eleutherozoa</taxon>
        <taxon>Asterozoa</taxon>
        <taxon>Asteroidea</taxon>
        <taxon>Valvatacea</taxon>
        <taxon>Valvatida</taxon>
        <taxon>Acanthasteridae</taxon>
        <taxon>Acanthaster</taxon>
    </lineage>
</organism>
<dbReference type="OMA" id="WIISQRH"/>
<evidence type="ECO:0000313" key="1">
    <source>
        <dbReference type="Proteomes" id="UP000694845"/>
    </source>
</evidence>
<accession>A0A8B7YAV2</accession>
<dbReference type="OrthoDB" id="416710at2759"/>
<proteinExistence type="predicted"/>
<gene>
    <name evidence="2" type="primary">LOC110978748</name>
</gene>
<reference evidence="2" key="1">
    <citation type="submission" date="2025-08" db="UniProtKB">
        <authorList>
            <consortium name="RefSeq"/>
        </authorList>
    </citation>
    <scope>IDENTIFICATION</scope>
</reference>
<dbReference type="Gene3D" id="3.40.50.300">
    <property type="entry name" value="P-loop containing nucleotide triphosphate hydrolases"/>
    <property type="match status" value="1"/>
</dbReference>
<keyword evidence="1" id="KW-1185">Reference proteome</keyword>